<dbReference type="InterPro" id="IPR017920">
    <property type="entry name" value="COMM"/>
</dbReference>
<gene>
    <name evidence="2" type="ORF">BSTOLATCC_MIC45677</name>
</gene>
<feature type="domain" description="COMM" evidence="1">
    <location>
        <begin position="112"/>
        <end position="179"/>
    </location>
</feature>
<organism evidence="2 3">
    <name type="scientific">Blepharisma stoltei</name>
    <dbReference type="NCBI Taxonomy" id="1481888"/>
    <lineage>
        <taxon>Eukaryota</taxon>
        <taxon>Sar</taxon>
        <taxon>Alveolata</taxon>
        <taxon>Ciliophora</taxon>
        <taxon>Postciliodesmatophora</taxon>
        <taxon>Heterotrichea</taxon>
        <taxon>Heterotrichida</taxon>
        <taxon>Blepharismidae</taxon>
        <taxon>Blepharisma</taxon>
    </lineage>
</organism>
<dbReference type="PROSITE" id="PS51269">
    <property type="entry name" value="COMM"/>
    <property type="match status" value="1"/>
</dbReference>
<comment type="caution">
    <text evidence="2">The sequence shown here is derived from an EMBL/GenBank/DDBJ whole genome shotgun (WGS) entry which is preliminary data.</text>
</comment>
<evidence type="ECO:0000259" key="1">
    <source>
        <dbReference type="PROSITE" id="PS51269"/>
    </source>
</evidence>
<dbReference type="AlphaFoldDB" id="A0AAU9JRN4"/>
<dbReference type="Proteomes" id="UP001162131">
    <property type="component" value="Unassembled WGS sequence"/>
</dbReference>
<reference evidence="2" key="1">
    <citation type="submission" date="2021-09" db="EMBL/GenBank/DDBJ databases">
        <authorList>
            <consortium name="AG Swart"/>
            <person name="Singh M."/>
            <person name="Singh A."/>
            <person name="Seah K."/>
            <person name="Emmerich C."/>
        </authorList>
    </citation>
    <scope>NUCLEOTIDE SEQUENCE</scope>
    <source>
        <strain evidence="2">ATCC30299</strain>
    </source>
</reference>
<evidence type="ECO:0000313" key="3">
    <source>
        <dbReference type="Proteomes" id="UP001162131"/>
    </source>
</evidence>
<protein>
    <recommendedName>
        <fullName evidence="1">COMM domain-containing protein</fullName>
    </recommendedName>
</protein>
<keyword evidence="3" id="KW-1185">Reference proteome</keyword>
<sequence>MQEQLSRPLLKAYIDALVRLHFYEDSELSLNDILEQLDGRTSLTKPQLENLAKAYISLIEQLLQNNPSDVKEFLTSKNLNETEVLVLAGIWAEHKGFIIRKHLESREVEWKVKTEPSWNVDVVTLGKDTESLSEPLATMNLKLAKENSSKILQFSMYKSEIAILLSALEQAEAILNVKEF</sequence>
<dbReference type="EMBL" id="CAJZBQ010000045">
    <property type="protein sequence ID" value="CAG9328222.1"/>
    <property type="molecule type" value="Genomic_DNA"/>
</dbReference>
<proteinExistence type="predicted"/>
<evidence type="ECO:0000313" key="2">
    <source>
        <dbReference type="EMBL" id="CAG9328222.1"/>
    </source>
</evidence>
<name>A0AAU9JRN4_9CILI</name>
<accession>A0AAU9JRN4</accession>
<dbReference type="Pfam" id="PF07258">
    <property type="entry name" value="COMM_domain"/>
    <property type="match status" value="1"/>
</dbReference>